<name>A0AAV8GS44_9POAL</name>
<dbReference type="Pfam" id="PF00161">
    <property type="entry name" value="RIP"/>
    <property type="match status" value="1"/>
</dbReference>
<protein>
    <recommendedName>
        <fullName evidence="3 8">rRNA N-glycosylase</fullName>
        <ecNumber evidence="3 8">3.2.2.22</ecNumber>
    </recommendedName>
</protein>
<dbReference type="GO" id="GO:0030598">
    <property type="term" value="F:rRNA N-glycosylase activity"/>
    <property type="evidence" value="ECO:0007669"/>
    <property type="project" value="UniProtKB-EC"/>
</dbReference>
<evidence type="ECO:0000313" key="10">
    <source>
        <dbReference type="EMBL" id="KAJ4780146.1"/>
    </source>
</evidence>
<sequence length="262" mass="30082">MAAPQQTPLRLTFSIHGDPTDGPRYKEFIENLRNVVSDPERKKHGFLVLHDEMENPSLPEDFLDICLEIENKSISLLMRKDNLYIVGYKPNKPKDEPNVFELRDREGKYRRMIPNSKPLKICDNYGAFDKPLHLLSFDIHSLSRAVEVLSKSTAGNFGKEVKISIMTLIVAISEAMRFELIVTFVSNQIVSHNPKTLGSENLDELILSWANKSRAILDNDYPLNAEMLGVLKEEIRLVKAFDNKEKGRYDLVPSDNQQKRRK</sequence>
<keyword evidence="5 8" id="KW-0378">Hydrolase</keyword>
<evidence type="ECO:0000313" key="9">
    <source>
        <dbReference type="EMBL" id="KAJ4771777.1"/>
    </source>
</evidence>
<organism evidence="11 12">
    <name type="scientific">Rhynchospora pubera</name>
    <dbReference type="NCBI Taxonomy" id="906938"/>
    <lineage>
        <taxon>Eukaryota</taxon>
        <taxon>Viridiplantae</taxon>
        <taxon>Streptophyta</taxon>
        <taxon>Embryophyta</taxon>
        <taxon>Tracheophyta</taxon>
        <taxon>Spermatophyta</taxon>
        <taxon>Magnoliopsida</taxon>
        <taxon>Liliopsida</taxon>
        <taxon>Poales</taxon>
        <taxon>Cyperaceae</taxon>
        <taxon>Cyperoideae</taxon>
        <taxon>Rhynchosporeae</taxon>
        <taxon>Rhynchospora</taxon>
    </lineage>
</organism>
<comment type="catalytic activity">
    <reaction evidence="1 8">
        <text>Endohydrolysis of the N-glycosidic bond at one specific adenosine on the 28S rRNA.</text>
        <dbReference type="EC" id="3.2.2.22"/>
    </reaction>
</comment>
<keyword evidence="12" id="KW-1185">Reference proteome</keyword>
<evidence type="ECO:0000256" key="6">
    <source>
        <dbReference type="ARBA" id="ARBA00022821"/>
    </source>
</evidence>
<reference evidence="11" key="1">
    <citation type="submission" date="2022-08" db="EMBL/GenBank/DDBJ databases">
        <authorList>
            <person name="Marques A."/>
        </authorList>
    </citation>
    <scope>NUCLEOTIDE SEQUENCE</scope>
    <source>
        <strain evidence="11">RhyPub2mFocal</strain>
        <tissue evidence="11">Leaves</tissue>
    </source>
</reference>
<dbReference type="Proteomes" id="UP001140206">
    <property type="component" value="Chromosome 1"/>
</dbReference>
<dbReference type="GO" id="GO:0017148">
    <property type="term" value="P:negative regulation of translation"/>
    <property type="evidence" value="ECO:0007669"/>
    <property type="project" value="UniProtKB-KW"/>
</dbReference>
<keyword evidence="6 8" id="KW-0611">Plant defense</keyword>
<keyword evidence="4 8" id="KW-0800">Toxin</keyword>
<evidence type="ECO:0000256" key="5">
    <source>
        <dbReference type="ARBA" id="ARBA00022801"/>
    </source>
</evidence>
<dbReference type="PANTHER" id="PTHR33453">
    <property type="match status" value="1"/>
</dbReference>
<comment type="caution">
    <text evidence="11">The sequence shown here is derived from an EMBL/GenBank/DDBJ whole genome shotgun (WGS) entry which is preliminary data.</text>
</comment>
<dbReference type="PANTHER" id="PTHR33453:SF9">
    <property type="entry name" value="ALBUMIN B-32"/>
    <property type="match status" value="1"/>
</dbReference>
<evidence type="ECO:0000313" key="12">
    <source>
        <dbReference type="Proteomes" id="UP001140206"/>
    </source>
</evidence>
<evidence type="ECO:0000256" key="2">
    <source>
        <dbReference type="ARBA" id="ARBA00008544"/>
    </source>
</evidence>
<dbReference type="GO" id="GO:0090729">
    <property type="term" value="F:toxin activity"/>
    <property type="evidence" value="ECO:0007669"/>
    <property type="project" value="UniProtKB-KW"/>
</dbReference>
<dbReference type="InterPro" id="IPR016138">
    <property type="entry name" value="Ribosome_inactivat_prot_sub1"/>
</dbReference>
<keyword evidence="7 8" id="KW-0652">Protein synthesis inhibitor</keyword>
<evidence type="ECO:0000256" key="3">
    <source>
        <dbReference type="ARBA" id="ARBA00012001"/>
    </source>
</evidence>
<dbReference type="EC" id="3.2.2.22" evidence="3 8"/>
<dbReference type="SUPFAM" id="SSF56371">
    <property type="entry name" value="Ribosome inactivating proteins (RIP)"/>
    <property type="match status" value="1"/>
</dbReference>
<dbReference type="InterPro" id="IPR001574">
    <property type="entry name" value="Ribosome_inactivat_prot"/>
</dbReference>
<dbReference type="PRINTS" id="PR00396">
    <property type="entry name" value="SHIGARICIN"/>
</dbReference>
<dbReference type="Gene3D" id="3.40.420.10">
    <property type="entry name" value="Ricin (A subunit), domain 1"/>
    <property type="match status" value="1"/>
</dbReference>
<dbReference type="InterPro" id="IPR017989">
    <property type="entry name" value="Ribosome_inactivat_1/2"/>
</dbReference>
<evidence type="ECO:0000256" key="4">
    <source>
        <dbReference type="ARBA" id="ARBA00022656"/>
    </source>
</evidence>
<gene>
    <name evidence="11" type="ORF">LUZ62_019726</name>
    <name evidence="9" type="ORF">LUZ62_056034</name>
    <name evidence="10" type="ORF">LUZ62_064403</name>
</gene>
<evidence type="ECO:0000256" key="7">
    <source>
        <dbReference type="ARBA" id="ARBA00023193"/>
    </source>
</evidence>
<dbReference type="EMBL" id="JAMFTS010000001">
    <property type="protein sequence ID" value="KAJ4807160.1"/>
    <property type="molecule type" value="Genomic_DNA"/>
</dbReference>
<dbReference type="GO" id="GO:0006952">
    <property type="term" value="P:defense response"/>
    <property type="evidence" value="ECO:0007669"/>
    <property type="project" value="UniProtKB-KW"/>
</dbReference>
<evidence type="ECO:0000313" key="11">
    <source>
        <dbReference type="EMBL" id="KAJ4807160.1"/>
    </source>
</evidence>
<proteinExistence type="inferred from homology"/>
<comment type="similarity">
    <text evidence="2">Belongs to the ribosome-inactivating protein family. Type 1 RIP subfamily.</text>
</comment>
<accession>A0AAV8GS44</accession>
<dbReference type="EMBL" id="JAMFTS010000003">
    <property type="protein sequence ID" value="KAJ4780146.1"/>
    <property type="molecule type" value="Genomic_DNA"/>
</dbReference>
<dbReference type="InterPro" id="IPR036041">
    <property type="entry name" value="Ribosome-inact_prot_sf"/>
</dbReference>
<dbReference type="EMBL" id="JAMFTS010000003">
    <property type="protein sequence ID" value="KAJ4771777.1"/>
    <property type="molecule type" value="Genomic_DNA"/>
</dbReference>
<evidence type="ECO:0000256" key="8">
    <source>
        <dbReference type="RuleBase" id="RU004915"/>
    </source>
</evidence>
<dbReference type="Proteomes" id="UP001140206">
    <property type="component" value="Chromosome 3"/>
</dbReference>
<dbReference type="AlphaFoldDB" id="A0AAV8GS44"/>
<evidence type="ECO:0000256" key="1">
    <source>
        <dbReference type="ARBA" id="ARBA00000237"/>
    </source>
</evidence>